<evidence type="ECO:0000256" key="1">
    <source>
        <dbReference type="ARBA" id="ARBA00003543"/>
    </source>
</evidence>
<keyword evidence="17" id="KW-0175">Coiled coil</keyword>
<dbReference type="Gene3D" id="2.60.15.10">
    <property type="entry name" value="F0F1 ATP synthase delta/epsilon subunit, N-terminal"/>
    <property type="match status" value="1"/>
</dbReference>
<keyword evidence="8 15" id="KW-0375">Hydrogen ion transport</keyword>
<accession>A0A1F6TMU4</accession>
<dbReference type="NCBIfam" id="TIGR01216">
    <property type="entry name" value="ATP_synt_epsi"/>
    <property type="match status" value="1"/>
</dbReference>
<dbReference type="Proteomes" id="UP000179360">
    <property type="component" value="Unassembled WGS sequence"/>
</dbReference>
<keyword evidence="12 15" id="KW-0066">ATP synthesis</keyword>
<evidence type="ECO:0000256" key="14">
    <source>
        <dbReference type="ARBA" id="ARBA00031795"/>
    </source>
</evidence>
<evidence type="ECO:0000256" key="3">
    <source>
        <dbReference type="ARBA" id="ARBA00005712"/>
    </source>
</evidence>
<keyword evidence="7 15" id="KW-1003">Cell membrane</keyword>
<dbReference type="FunFam" id="2.60.15.10:FF:000001">
    <property type="entry name" value="ATP synthase epsilon chain"/>
    <property type="match status" value="1"/>
</dbReference>
<reference evidence="20 21" key="1">
    <citation type="journal article" date="2016" name="Nat. Commun.">
        <title>Thousands of microbial genomes shed light on interconnected biogeochemical processes in an aquifer system.</title>
        <authorList>
            <person name="Anantharaman K."/>
            <person name="Brown C.T."/>
            <person name="Hug L.A."/>
            <person name="Sharon I."/>
            <person name="Castelle C.J."/>
            <person name="Probst A.J."/>
            <person name="Thomas B.C."/>
            <person name="Singh A."/>
            <person name="Wilkins M.J."/>
            <person name="Karaoz U."/>
            <person name="Brodie E.L."/>
            <person name="Williams K.H."/>
            <person name="Hubbard S.S."/>
            <person name="Banfield J.F."/>
        </authorList>
    </citation>
    <scope>NUCLEOTIDE SEQUENCE [LARGE SCALE GENOMIC DNA]</scope>
</reference>
<sequence length="140" mass="15243">MAMTLHVDIVSAEKEIYSGTAEMVFAPLVTGEVGILPRHAPLLARMKPGEVRVKTATEELFFYVSGGMLEVQPHVVTVLADTAARAKDLDEAAAVKAKERAEEALKNRQADIDYAKAQAELAEAVAQLRAIRKLREKTGK</sequence>
<feature type="coiled-coil region" evidence="17">
    <location>
        <begin position="98"/>
        <end position="134"/>
    </location>
</feature>
<dbReference type="PANTHER" id="PTHR13822:SF10">
    <property type="entry name" value="ATP SYNTHASE EPSILON CHAIN, CHLOROPLASTIC"/>
    <property type="match status" value="1"/>
</dbReference>
<dbReference type="InterPro" id="IPR036771">
    <property type="entry name" value="ATPsynth_dsu/esu_N"/>
</dbReference>
<gene>
    <name evidence="15" type="primary">atpC</name>
    <name evidence="20" type="ORF">A2637_00010</name>
</gene>
<feature type="domain" description="ATP synthase epsilon subunit C-terminal" evidence="18">
    <location>
        <begin position="87"/>
        <end position="131"/>
    </location>
</feature>
<evidence type="ECO:0000256" key="7">
    <source>
        <dbReference type="ARBA" id="ARBA00022475"/>
    </source>
</evidence>
<name>A0A1F6TMU4_9PROT</name>
<evidence type="ECO:0000256" key="12">
    <source>
        <dbReference type="ARBA" id="ARBA00023310"/>
    </source>
</evidence>
<dbReference type="STRING" id="1817764.A2637_00010"/>
<dbReference type="InterPro" id="IPR020547">
    <property type="entry name" value="ATP_synth_F1_esu_C"/>
</dbReference>
<evidence type="ECO:0000313" key="20">
    <source>
        <dbReference type="EMBL" id="OGI46451.1"/>
    </source>
</evidence>
<dbReference type="AlphaFoldDB" id="A0A1F6TMU4"/>
<comment type="subunit">
    <text evidence="4 15 16">F-type ATPases have 2 components, CF(1) - the catalytic core - and CF(0) - the membrane proton channel. CF(1) has five subunits: alpha(3), beta(3), gamma(1), delta(1), epsilon(1). CF(0) has three main subunits: a, b and c.</text>
</comment>
<dbReference type="GO" id="GO:0005886">
    <property type="term" value="C:plasma membrane"/>
    <property type="evidence" value="ECO:0007669"/>
    <property type="project" value="UniProtKB-SubCell"/>
</dbReference>
<evidence type="ECO:0000313" key="21">
    <source>
        <dbReference type="Proteomes" id="UP000179360"/>
    </source>
</evidence>
<dbReference type="FunFam" id="1.20.5.440:FF:000001">
    <property type="entry name" value="ATP synthase epsilon chain"/>
    <property type="match status" value="1"/>
</dbReference>
<comment type="subcellular location">
    <subcellularLocation>
        <location evidence="2 15">Cell membrane</location>
        <topology evidence="2 15">Peripheral membrane protein</topology>
    </subcellularLocation>
</comment>
<evidence type="ECO:0000256" key="8">
    <source>
        <dbReference type="ARBA" id="ARBA00022781"/>
    </source>
</evidence>
<keyword evidence="6 15" id="KW-0813">Transport</keyword>
<feature type="domain" description="ATP synthase F1 complex delta/epsilon subunit N-terminal" evidence="19">
    <location>
        <begin position="5"/>
        <end position="83"/>
    </location>
</feature>
<dbReference type="EMBL" id="MFSY01000045">
    <property type="protein sequence ID" value="OGI46451.1"/>
    <property type="molecule type" value="Genomic_DNA"/>
</dbReference>
<evidence type="ECO:0000256" key="11">
    <source>
        <dbReference type="ARBA" id="ARBA00023196"/>
    </source>
</evidence>
<keyword evidence="11 15" id="KW-0139">CF(1)</keyword>
<evidence type="ECO:0000256" key="16">
    <source>
        <dbReference type="RuleBase" id="RU003656"/>
    </source>
</evidence>
<comment type="function">
    <text evidence="1 15">Produces ATP from ADP in the presence of a proton gradient across the membrane.</text>
</comment>
<dbReference type="InterPro" id="IPR036794">
    <property type="entry name" value="ATP_F1_dsu/esu_C_sf"/>
</dbReference>
<dbReference type="SUPFAM" id="SSF51344">
    <property type="entry name" value="Epsilon subunit of F1F0-ATP synthase N-terminal domain"/>
    <property type="match status" value="1"/>
</dbReference>
<evidence type="ECO:0000256" key="4">
    <source>
        <dbReference type="ARBA" id="ARBA00011648"/>
    </source>
</evidence>
<dbReference type="HAMAP" id="MF_00530">
    <property type="entry name" value="ATP_synth_epsil_bac"/>
    <property type="match status" value="1"/>
</dbReference>
<dbReference type="Gene3D" id="1.20.5.440">
    <property type="entry name" value="ATP synthase delta/epsilon subunit, C-terminal domain"/>
    <property type="match status" value="1"/>
</dbReference>
<evidence type="ECO:0000256" key="10">
    <source>
        <dbReference type="ARBA" id="ARBA00023136"/>
    </source>
</evidence>
<dbReference type="PANTHER" id="PTHR13822">
    <property type="entry name" value="ATP SYNTHASE DELTA/EPSILON CHAIN"/>
    <property type="match status" value="1"/>
</dbReference>
<evidence type="ECO:0000259" key="19">
    <source>
        <dbReference type="Pfam" id="PF02823"/>
    </source>
</evidence>
<keyword evidence="10 15" id="KW-0472">Membrane</keyword>
<dbReference type="InterPro" id="IPR020546">
    <property type="entry name" value="ATP_synth_F1_dsu/esu_N"/>
</dbReference>
<dbReference type="GO" id="GO:0045259">
    <property type="term" value="C:proton-transporting ATP synthase complex"/>
    <property type="evidence" value="ECO:0007669"/>
    <property type="project" value="UniProtKB-KW"/>
</dbReference>
<dbReference type="Pfam" id="PF02823">
    <property type="entry name" value="ATP-synt_DE_N"/>
    <property type="match status" value="1"/>
</dbReference>
<dbReference type="CDD" id="cd12152">
    <property type="entry name" value="F1-ATPase_delta"/>
    <property type="match status" value="1"/>
</dbReference>
<evidence type="ECO:0000256" key="5">
    <source>
        <dbReference type="ARBA" id="ARBA00014480"/>
    </source>
</evidence>
<evidence type="ECO:0000256" key="2">
    <source>
        <dbReference type="ARBA" id="ARBA00004202"/>
    </source>
</evidence>
<dbReference type="SUPFAM" id="SSF46604">
    <property type="entry name" value="Epsilon subunit of F1F0-ATP synthase C-terminal domain"/>
    <property type="match status" value="1"/>
</dbReference>
<evidence type="ECO:0000256" key="13">
    <source>
        <dbReference type="ARBA" id="ARBA00030215"/>
    </source>
</evidence>
<organism evidence="20 21">
    <name type="scientific">Candidatus Muproteobacteria bacterium RIFCSPHIGHO2_01_FULL_65_16</name>
    <dbReference type="NCBI Taxonomy" id="1817764"/>
    <lineage>
        <taxon>Bacteria</taxon>
        <taxon>Pseudomonadati</taxon>
        <taxon>Pseudomonadota</taxon>
        <taxon>Candidatus Muproteobacteria</taxon>
    </lineage>
</organism>
<evidence type="ECO:0000256" key="15">
    <source>
        <dbReference type="HAMAP-Rule" id="MF_00530"/>
    </source>
</evidence>
<dbReference type="GO" id="GO:0005524">
    <property type="term" value="F:ATP binding"/>
    <property type="evidence" value="ECO:0007669"/>
    <property type="project" value="UniProtKB-UniRule"/>
</dbReference>
<evidence type="ECO:0000259" key="18">
    <source>
        <dbReference type="Pfam" id="PF00401"/>
    </source>
</evidence>
<evidence type="ECO:0000256" key="6">
    <source>
        <dbReference type="ARBA" id="ARBA00022448"/>
    </source>
</evidence>
<comment type="caution">
    <text evidence="20">The sequence shown here is derived from an EMBL/GenBank/DDBJ whole genome shotgun (WGS) entry which is preliminary data.</text>
</comment>
<evidence type="ECO:0000256" key="9">
    <source>
        <dbReference type="ARBA" id="ARBA00023065"/>
    </source>
</evidence>
<dbReference type="NCBIfam" id="NF001847">
    <property type="entry name" value="PRK00571.1-4"/>
    <property type="match status" value="1"/>
</dbReference>
<dbReference type="Pfam" id="PF00401">
    <property type="entry name" value="ATP-synt_DE"/>
    <property type="match status" value="1"/>
</dbReference>
<evidence type="ECO:0000256" key="17">
    <source>
        <dbReference type="SAM" id="Coils"/>
    </source>
</evidence>
<comment type="similarity">
    <text evidence="3 15 16">Belongs to the ATPase epsilon chain family.</text>
</comment>
<protein>
    <recommendedName>
        <fullName evidence="5 15">ATP synthase epsilon chain</fullName>
    </recommendedName>
    <alternativeName>
        <fullName evidence="14 15">ATP synthase F1 sector epsilon subunit</fullName>
    </alternativeName>
    <alternativeName>
        <fullName evidence="13 15">F-ATPase epsilon subunit</fullName>
    </alternativeName>
</protein>
<dbReference type="NCBIfam" id="NF009977">
    <property type="entry name" value="PRK13442.1"/>
    <property type="match status" value="1"/>
</dbReference>
<keyword evidence="9 15" id="KW-0406">Ion transport</keyword>
<proteinExistence type="inferred from homology"/>
<dbReference type="GO" id="GO:0046933">
    <property type="term" value="F:proton-transporting ATP synthase activity, rotational mechanism"/>
    <property type="evidence" value="ECO:0007669"/>
    <property type="project" value="UniProtKB-UniRule"/>
</dbReference>
<dbReference type="InterPro" id="IPR001469">
    <property type="entry name" value="ATP_synth_F1_dsu/esu"/>
</dbReference>